<evidence type="ECO:0000256" key="3">
    <source>
        <dbReference type="ARBA" id="ARBA00022448"/>
    </source>
</evidence>
<organism evidence="10 11">
    <name type="scientific">Penicillium brevicompactum</name>
    <dbReference type="NCBI Taxonomy" id="5074"/>
    <lineage>
        <taxon>Eukaryota</taxon>
        <taxon>Fungi</taxon>
        <taxon>Dikarya</taxon>
        <taxon>Ascomycota</taxon>
        <taxon>Pezizomycotina</taxon>
        <taxon>Eurotiomycetes</taxon>
        <taxon>Eurotiomycetidae</taxon>
        <taxon>Eurotiales</taxon>
        <taxon>Aspergillaceae</taxon>
        <taxon>Penicillium</taxon>
    </lineage>
</organism>
<keyword evidence="8" id="KW-0496">Mitochondrion</keyword>
<evidence type="ECO:0000256" key="6">
    <source>
        <dbReference type="ARBA" id="ARBA00022792"/>
    </source>
</evidence>
<comment type="subcellular location">
    <subcellularLocation>
        <location evidence="1">Mitochondrion inner membrane</location>
        <topology evidence="1">Multi-pass membrane protein</topology>
    </subcellularLocation>
</comment>
<dbReference type="Gene3D" id="1.50.40.10">
    <property type="entry name" value="Mitochondrial carrier domain"/>
    <property type="match status" value="1"/>
</dbReference>
<dbReference type="Proteomes" id="UP001147695">
    <property type="component" value="Unassembled WGS sequence"/>
</dbReference>
<dbReference type="InterPro" id="IPR023395">
    <property type="entry name" value="MCP_dom_sf"/>
</dbReference>
<reference evidence="10" key="1">
    <citation type="submission" date="2022-12" db="EMBL/GenBank/DDBJ databases">
        <authorList>
            <person name="Petersen C."/>
        </authorList>
    </citation>
    <scope>NUCLEOTIDE SEQUENCE</scope>
    <source>
        <strain evidence="10">IBT 35673</strain>
    </source>
</reference>
<keyword evidence="3" id="KW-0813">Transport</keyword>
<dbReference type="GO" id="GO:0005315">
    <property type="term" value="F:phosphate transmembrane transporter activity"/>
    <property type="evidence" value="ECO:0007669"/>
    <property type="project" value="InterPro"/>
</dbReference>
<reference evidence="10" key="2">
    <citation type="journal article" date="2023" name="IMA Fungus">
        <title>Comparative genomic study of the Penicillium genus elucidates a diverse pangenome and 15 lateral gene transfer events.</title>
        <authorList>
            <person name="Petersen C."/>
            <person name="Sorensen T."/>
            <person name="Nielsen M.R."/>
            <person name="Sondergaard T.E."/>
            <person name="Sorensen J.L."/>
            <person name="Fitzpatrick D.A."/>
            <person name="Frisvad J.C."/>
            <person name="Nielsen K.L."/>
        </authorList>
    </citation>
    <scope>NUCLEOTIDE SEQUENCE</scope>
    <source>
        <strain evidence="10">IBT 35673</strain>
    </source>
</reference>
<evidence type="ECO:0000313" key="11">
    <source>
        <dbReference type="Proteomes" id="UP001147695"/>
    </source>
</evidence>
<evidence type="ECO:0000256" key="5">
    <source>
        <dbReference type="ARBA" id="ARBA00022737"/>
    </source>
</evidence>
<evidence type="ECO:0000256" key="9">
    <source>
        <dbReference type="ARBA" id="ARBA00023136"/>
    </source>
</evidence>
<dbReference type="PANTHER" id="PTHR45671:SF12">
    <property type="entry name" value="MITOCHONDRIAL PHOSPHATE CARRIER PROTEIN"/>
    <property type="match status" value="1"/>
</dbReference>
<comment type="similarity">
    <text evidence="2">Belongs to the mitochondrial carrier (TC 2.A.29) family.</text>
</comment>
<dbReference type="GO" id="GO:1990547">
    <property type="term" value="P:mitochondrial phosphate ion transmembrane transport"/>
    <property type="evidence" value="ECO:0007669"/>
    <property type="project" value="InterPro"/>
</dbReference>
<dbReference type="AlphaFoldDB" id="A0A9W9UNA9"/>
<name>A0A9W9UNA9_PENBR</name>
<dbReference type="SUPFAM" id="SSF103506">
    <property type="entry name" value="Mitochondrial carrier"/>
    <property type="match status" value="1"/>
</dbReference>
<dbReference type="EMBL" id="JAPZBQ010000002">
    <property type="protein sequence ID" value="KAJ5346270.1"/>
    <property type="molecule type" value="Genomic_DNA"/>
</dbReference>
<evidence type="ECO:0000313" key="10">
    <source>
        <dbReference type="EMBL" id="KAJ5346270.1"/>
    </source>
</evidence>
<keyword evidence="9" id="KW-0472">Membrane</keyword>
<dbReference type="GO" id="GO:0005743">
    <property type="term" value="C:mitochondrial inner membrane"/>
    <property type="evidence" value="ECO:0007669"/>
    <property type="project" value="UniProtKB-SubCell"/>
</dbReference>
<comment type="caution">
    <text evidence="10">The sequence shown here is derived from an EMBL/GenBank/DDBJ whole genome shotgun (WGS) entry which is preliminary data.</text>
</comment>
<evidence type="ECO:0000256" key="1">
    <source>
        <dbReference type="ARBA" id="ARBA00004448"/>
    </source>
</evidence>
<keyword evidence="5" id="KW-0677">Repeat</keyword>
<dbReference type="PANTHER" id="PTHR45671">
    <property type="entry name" value="SOLUTE CARRIER FAMILY 25 (MITOCHONDRIAL CARRIER PHOSPHATE CARRIER), MEMBER 3, LIKE-RELATED-RELATED"/>
    <property type="match status" value="1"/>
</dbReference>
<evidence type="ECO:0000256" key="2">
    <source>
        <dbReference type="ARBA" id="ARBA00006375"/>
    </source>
</evidence>
<dbReference type="InterPro" id="IPR044677">
    <property type="entry name" value="SLC25A3/Pic2/Mir1-like"/>
</dbReference>
<keyword evidence="7" id="KW-1133">Transmembrane helix</keyword>
<keyword evidence="6" id="KW-0999">Mitochondrion inner membrane</keyword>
<gene>
    <name evidence="10" type="ORF">N7452_004274</name>
</gene>
<sequence length="168" mass="18931">MLGGFRQVIQNKGASALLIGFGPTAAGYFLQGASKFKGYKFFKQQSNNAVSYKKAKNNHTTIYLASTNTTKFFTDITLYPLKATYIYLISQPTFTNNLILTIGYIIKEKAKFIIFKKIFETILTKINKKTLFDNTKTRINLKSNLITSFTTAIISQPINIILSKTNKT</sequence>
<evidence type="ECO:0000256" key="4">
    <source>
        <dbReference type="ARBA" id="ARBA00022692"/>
    </source>
</evidence>
<evidence type="ECO:0000256" key="7">
    <source>
        <dbReference type="ARBA" id="ARBA00022989"/>
    </source>
</evidence>
<accession>A0A9W9UNA9</accession>
<evidence type="ECO:0000256" key="8">
    <source>
        <dbReference type="ARBA" id="ARBA00023128"/>
    </source>
</evidence>
<protein>
    <submittedName>
        <fullName evidence="10">Uncharacterized protein</fullName>
    </submittedName>
</protein>
<proteinExistence type="inferred from homology"/>
<keyword evidence="4" id="KW-0812">Transmembrane</keyword>